<name>A0A9N8EF84_9STRA</name>
<keyword evidence="4" id="KW-1185">Reference proteome</keyword>
<accession>A0A9N8EF84</accession>
<sequence>MMNQSMRLLFLSCGALLLSSTLAEEKENVLTPTRISFQSLENLLSLDHPDHQSHVDHISSVLEGVGLFSITDIPLFRKEKPETLRELPKCVDALLLKGQRGMAARHVLADGTIRKTIATTGDDPNLLLSSPSSLDQRIPEACETLQQVSGAFRSTVAEVTRTVGRVLLMLQSKSSQNSNNNNNDKPLVLTTKEGDKTYNLAEMVTYGEHLEHFHVYNKPNSTSTTTHPTTTIDWHTDQGLMLVFSPGMMIMNTHNQQQQQQDRKTTFYQQEHDFKIQLPNGTAMSVQFDPIKDDLVVMLGQGVEQYVSGVNFRAVPHSLSLQQQQQQQQQSTNSNRVWYGRMVLPPADAIHPLFHNSGQTFGSIRQELIAARNNNNTTDTSMSVLGCSSSSTTTTTIAKQQRQLQDQTEEDCNLETQHFCWHTCIDYSQDISPTACAAATDDHVVACVNTKTDELWPGNHNPDFNLGCVAAERVEAFYNNTSTSSTEQETNSSSNEGHQDSHSAAEGGLETDDAKDDQLTTAPSSSATTFTGTMGKTTFAMLLAGLVCIF</sequence>
<protein>
    <submittedName>
        <fullName evidence="3">Uncharacterized protein</fullName>
    </submittedName>
</protein>
<organism evidence="3 4">
    <name type="scientific">Seminavis robusta</name>
    <dbReference type="NCBI Taxonomy" id="568900"/>
    <lineage>
        <taxon>Eukaryota</taxon>
        <taxon>Sar</taxon>
        <taxon>Stramenopiles</taxon>
        <taxon>Ochrophyta</taxon>
        <taxon>Bacillariophyta</taxon>
        <taxon>Bacillariophyceae</taxon>
        <taxon>Bacillariophycidae</taxon>
        <taxon>Naviculales</taxon>
        <taxon>Naviculaceae</taxon>
        <taxon>Seminavis</taxon>
    </lineage>
</organism>
<dbReference type="AlphaFoldDB" id="A0A9N8EF84"/>
<gene>
    <name evidence="3" type="ORF">SEMRO_991_G228680.1</name>
</gene>
<feature type="chain" id="PRO_5040117796" evidence="2">
    <location>
        <begin position="24"/>
        <end position="550"/>
    </location>
</feature>
<dbReference type="PANTHER" id="PTHR40855">
    <property type="entry name" value="DIOX_N DOMAIN-CONTAINING PROTEIN"/>
    <property type="match status" value="1"/>
</dbReference>
<evidence type="ECO:0000313" key="4">
    <source>
        <dbReference type="Proteomes" id="UP001153069"/>
    </source>
</evidence>
<feature type="signal peptide" evidence="2">
    <location>
        <begin position="1"/>
        <end position="23"/>
    </location>
</feature>
<evidence type="ECO:0000313" key="3">
    <source>
        <dbReference type="EMBL" id="CAB9519129.1"/>
    </source>
</evidence>
<dbReference type="PANTHER" id="PTHR40855:SF1">
    <property type="entry name" value="CLAVAMINATE SYNTHASE-LIKE PROTEIN"/>
    <property type="match status" value="1"/>
</dbReference>
<evidence type="ECO:0000256" key="1">
    <source>
        <dbReference type="SAM" id="MobiDB-lite"/>
    </source>
</evidence>
<proteinExistence type="predicted"/>
<reference evidence="3" key="1">
    <citation type="submission" date="2020-06" db="EMBL/GenBank/DDBJ databases">
        <authorList>
            <consortium name="Plant Systems Biology data submission"/>
        </authorList>
    </citation>
    <scope>NUCLEOTIDE SEQUENCE</scope>
    <source>
        <strain evidence="3">D6</strain>
    </source>
</reference>
<dbReference type="Proteomes" id="UP001153069">
    <property type="component" value="Unassembled WGS sequence"/>
</dbReference>
<dbReference type="OrthoDB" id="161814at2759"/>
<dbReference type="EMBL" id="CAICTM010000989">
    <property type="protein sequence ID" value="CAB9519129.1"/>
    <property type="molecule type" value="Genomic_DNA"/>
</dbReference>
<evidence type="ECO:0000256" key="2">
    <source>
        <dbReference type="SAM" id="SignalP"/>
    </source>
</evidence>
<feature type="compositionally biased region" description="Low complexity" evidence="1">
    <location>
        <begin position="481"/>
        <end position="496"/>
    </location>
</feature>
<feature type="region of interest" description="Disordered" evidence="1">
    <location>
        <begin position="481"/>
        <end position="527"/>
    </location>
</feature>
<comment type="caution">
    <text evidence="3">The sequence shown here is derived from an EMBL/GenBank/DDBJ whole genome shotgun (WGS) entry which is preliminary data.</text>
</comment>
<keyword evidence="2" id="KW-0732">Signal</keyword>